<dbReference type="GO" id="GO:0055052">
    <property type="term" value="C:ATP-binding cassette (ABC) transporter complex, substrate-binding subunit-containing"/>
    <property type="evidence" value="ECO:0007669"/>
    <property type="project" value="TreeGrafter"/>
</dbReference>
<dbReference type="PROSITE" id="PS51257">
    <property type="entry name" value="PROKAR_LIPOPROTEIN"/>
    <property type="match status" value="1"/>
</dbReference>
<comment type="caution">
    <text evidence="6">The sequence shown here is derived from an EMBL/GenBank/DDBJ whole genome shotgun (WGS) entry which is preliminary data.</text>
</comment>
<evidence type="ECO:0000256" key="2">
    <source>
        <dbReference type="ARBA" id="ARBA00022448"/>
    </source>
</evidence>
<dbReference type="GO" id="GO:0042956">
    <property type="term" value="P:maltodextrin transmembrane transport"/>
    <property type="evidence" value="ECO:0007669"/>
    <property type="project" value="TreeGrafter"/>
</dbReference>
<dbReference type="Proteomes" id="UP000215145">
    <property type="component" value="Unassembled WGS sequence"/>
</dbReference>
<evidence type="ECO:0000313" key="7">
    <source>
        <dbReference type="Proteomes" id="UP000215145"/>
    </source>
</evidence>
<reference evidence="6 7" key="1">
    <citation type="submission" date="2017-07" db="EMBL/GenBank/DDBJ databases">
        <title>Paenibacillus herberti R33 genome sequencing and assembly.</title>
        <authorList>
            <person name="Su W."/>
        </authorList>
    </citation>
    <scope>NUCLEOTIDE SEQUENCE [LARGE SCALE GENOMIC DNA]</scope>
    <source>
        <strain evidence="6 7">R33</strain>
    </source>
</reference>
<dbReference type="Pfam" id="PF01547">
    <property type="entry name" value="SBP_bac_1"/>
    <property type="match status" value="1"/>
</dbReference>
<accession>A0A229NSZ2</accession>
<proteinExistence type="inferred from homology"/>
<dbReference type="SUPFAM" id="SSF53850">
    <property type="entry name" value="Periplasmic binding protein-like II"/>
    <property type="match status" value="1"/>
</dbReference>
<dbReference type="GO" id="GO:1901982">
    <property type="term" value="F:maltose binding"/>
    <property type="evidence" value="ECO:0007669"/>
    <property type="project" value="TreeGrafter"/>
</dbReference>
<dbReference type="InterPro" id="IPR006059">
    <property type="entry name" value="SBP"/>
</dbReference>
<feature type="chain" id="PRO_5038884676" evidence="5">
    <location>
        <begin position="20"/>
        <end position="445"/>
    </location>
</feature>
<dbReference type="EMBL" id="NMUQ01000004">
    <property type="protein sequence ID" value="OXM13003.1"/>
    <property type="molecule type" value="Genomic_DNA"/>
</dbReference>
<dbReference type="GO" id="GO:0015768">
    <property type="term" value="P:maltose transport"/>
    <property type="evidence" value="ECO:0007669"/>
    <property type="project" value="TreeGrafter"/>
</dbReference>
<keyword evidence="2" id="KW-0813">Transport</keyword>
<gene>
    <name evidence="6" type="ORF">CGZ75_22730</name>
</gene>
<evidence type="ECO:0000313" key="6">
    <source>
        <dbReference type="EMBL" id="OXM13003.1"/>
    </source>
</evidence>
<keyword evidence="3 5" id="KW-0732">Signal</keyword>
<sequence length="445" mass="48261">MKKSLVTVLSAGLALSLVAAGCSTSNSGGNSGSDSGTTNSAANTSTNTSTGGSEEKVTLNIFQFKVEIADAMTRLKADYEKENPNVTLNIETMGGGADYSAGLKAKFASGQEPDVFNNMGNAELTTWIDKVEDLSDQPWVSDVLDAAKEPITLDGKMYGMPVGIEGYGFIYNKDLFQKAGITELPNTLTELEAAAKKLQDAGITPFSSGYQEWWVLGNHNFNVALANQDDPAALIKNLNEGKGGLVGNPVVEKWFNLLDLTLKNSNKNPLTTDYNTQVTLFASGKTAMMQQGNWTQVQIDGITQNMNIGVLPMPIDDSEKSGNIFVGVPNNWVINKNSKNKEAAKDFLNWLATSETGKRYIVEEFKFIPAMKSIEVKDDKVLGAIANDIMKYSQEGKTSGWYFSQMPEGLPQEVGAEMQAYVAGKVDKEGLLKSIESKWNSMIKK</sequence>
<dbReference type="OrthoDB" id="9763054at2"/>
<dbReference type="RefSeq" id="WP_089526605.1">
    <property type="nucleotide sequence ID" value="NZ_NMUQ01000004.1"/>
</dbReference>
<dbReference type="PANTHER" id="PTHR30061">
    <property type="entry name" value="MALTOSE-BINDING PERIPLASMIC PROTEIN"/>
    <property type="match status" value="1"/>
</dbReference>
<dbReference type="Gene3D" id="3.40.190.10">
    <property type="entry name" value="Periplasmic binding protein-like II"/>
    <property type="match status" value="2"/>
</dbReference>
<dbReference type="PANTHER" id="PTHR30061:SF50">
    <property type="entry name" value="MALTOSE_MALTODEXTRIN-BINDING PERIPLASMIC PROTEIN"/>
    <property type="match status" value="1"/>
</dbReference>
<evidence type="ECO:0000256" key="4">
    <source>
        <dbReference type="SAM" id="MobiDB-lite"/>
    </source>
</evidence>
<evidence type="ECO:0000256" key="5">
    <source>
        <dbReference type="SAM" id="SignalP"/>
    </source>
</evidence>
<protein>
    <submittedName>
        <fullName evidence="6">ABC transporter substrate-binding protein</fullName>
    </submittedName>
</protein>
<comment type="similarity">
    <text evidence="1">Belongs to the bacterial solute-binding protein 1 family.</text>
</comment>
<feature type="signal peptide" evidence="5">
    <location>
        <begin position="1"/>
        <end position="19"/>
    </location>
</feature>
<evidence type="ECO:0000256" key="3">
    <source>
        <dbReference type="ARBA" id="ARBA00022729"/>
    </source>
</evidence>
<keyword evidence="7" id="KW-1185">Reference proteome</keyword>
<feature type="compositionally biased region" description="Low complexity" evidence="4">
    <location>
        <begin position="26"/>
        <end position="52"/>
    </location>
</feature>
<feature type="region of interest" description="Disordered" evidence="4">
    <location>
        <begin position="26"/>
        <end position="53"/>
    </location>
</feature>
<organism evidence="6 7">
    <name type="scientific">Paenibacillus herberti</name>
    <dbReference type="NCBI Taxonomy" id="1619309"/>
    <lineage>
        <taxon>Bacteria</taxon>
        <taxon>Bacillati</taxon>
        <taxon>Bacillota</taxon>
        <taxon>Bacilli</taxon>
        <taxon>Bacillales</taxon>
        <taxon>Paenibacillaceae</taxon>
        <taxon>Paenibacillus</taxon>
    </lineage>
</organism>
<evidence type="ECO:0000256" key="1">
    <source>
        <dbReference type="ARBA" id="ARBA00008520"/>
    </source>
</evidence>
<dbReference type="AlphaFoldDB" id="A0A229NSZ2"/>
<name>A0A229NSZ2_9BACL</name>